<dbReference type="AlphaFoldDB" id="A0A1G8U5H9"/>
<keyword evidence="2" id="KW-1185">Reference proteome</keyword>
<dbReference type="Proteomes" id="UP000198856">
    <property type="component" value="Unassembled WGS sequence"/>
</dbReference>
<sequence length="188" mass="21071">MSDRVRDTETGYDPTAEATGRYIIAFIDAAGEVSPVFAQKVERIFEAKIGDVSAEEYYRHDKVKEGFEAVLVEVGPKTMTEGGIATAKELPFPDDTTIQEALEMLRDEHSVGNSYRNTDSDRPAGQYTFDLSGTAGHFGATNGYPYTKPYVKGIYQGIIEKYGPRRARPEFTETTPKPNEKFAWHVEW</sequence>
<dbReference type="RefSeq" id="WP_092700110.1">
    <property type="nucleotide sequence ID" value="NZ_FNFC01000004.1"/>
</dbReference>
<evidence type="ECO:0000313" key="2">
    <source>
        <dbReference type="Proteomes" id="UP000198856"/>
    </source>
</evidence>
<evidence type="ECO:0000313" key="1">
    <source>
        <dbReference type="EMBL" id="SDJ48884.1"/>
    </source>
</evidence>
<dbReference type="EMBL" id="FNFC01000004">
    <property type="protein sequence ID" value="SDJ48884.1"/>
    <property type="molecule type" value="Genomic_DNA"/>
</dbReference>
<name>A0A1G8U5H9_9EURY</name>
<organism evidence="1 2">
    <name type="scientific">Halovenus aranensis</name>
    <dbReference type="NCBI Taxonomy" id="890420"/>
    <lineage>
        <taxon>Archaea</taxon>
        <taxon>Methanobacteriati</taxon>
        <taxon>Methanobacteriota</taxon>
        <taxon>Stenosarchaea group</taxon>
        <taxon>Halobacteria</taxon>
        <taxon>Halobacteriales</taxon>
        <taxon>Haloarculaceae</taxon>
        <taxon>Halovenus</taxon>
    </lineage>
</organism>
<accession>A0A1G8U5H9</accession>
<reference evidence="1 2" key="1">
    <citation type="submission" date="2016-10" db="EMBL/GenBank/DDBJ databases">
        <authorList>
            <person name="de Groot N.N."/>
        </authorList>
    </citation>
    <scope>NUCLEOTIDE SEQUENCE [LARGE SCALE GENOMIC DNA]</scope>
    <source>
        <strain evidence="1 2">IBRC-M10015</strain>
    </source>
</reference>
<dbReference type="STRING" id="890420.SAMN05216226_10458"/>
<proteinExistence type="predicted"/>
<gene>
    <name evidence="1" type="ORF">SAMN05216226_10458</name>
</gene>
<protein>
    <submittedName>
        <fullName evidence="1">Uncharacterized protein</fullName>
    </submittedName>
</protein>